<dbReference type="EMBL" id="HBFM01009692">
    <property type="protein sequence ID" value="CAD8769783.1"/>
    <property type="molecule type" value="Transcribed_RNA"/>
</dbReference>
<accession>A0A7S0UUM8</accession>
<dbReference type="GO" id="GO:0051536">
    <property type="term" value="F:iron-sulfur cluster binding"/>
    <property type="evidence" value="ECO:0007669"/>
    <property type="project" value="UniProtKB-KW"/>
</dbReference>
<feature type="domain" description="Glutaredoxin" evidence="5">
    <location>
        <begin position="232"/>
        <end position="298"/>
    </location>
</feature>
<dbReference type="SUPFAM" id="SSF52833">
    <property type="entry name" value="Thioredoxin-like"/>
    <property type="match status" value="1"/>
</dbReference>
<reference evidence="6" key="1">
    <citation type="submission" date="2021-01" db="EMBL/GenBank/DDBJ databases">
        <authorList>
            <person name="Corre E."/>
            <person name="Pelletier E."/>
            <person name="Niang G."/>
            <person name="Scheremetjew M."/>
            <person name="Finn R."/>
            <person name="Kale V."/>
            <person name="Holt S."/>
            <person name="Cochrane G."/>
            <person name="Meng A."/>
            <person name="Brown T."/>
            <person name="Cohen L."/>
        </authorList>
    </citation>
    <scope>NUCLEOTIDE SEQUENCE</scope>
    <source>
        <strain evidence="6">SAG 63-3</strain>
    </source>
</reference>
<keyword evidence="4" id="KW-0411">Iron-sulfur</keyword>
<organism evidence="6">
    <name type="scientific">Polytomella parva</name>
    <dbReference type="NCBI Taxonomy" id="51329"/>
    <lineage>
        <taxon>Eukaryota</taxon>
        <taxon>Viridiplantae</taxon>
        <taxon>Chlorophyta</taxon>
        <taxon>core chlorophytes</taxon>
        <taxon>Chlorophyceae</taxon>
        <taxon>CS clade</taxon>
        <taxon>Chlamydomonadales</taxon>
        <taxon>Chlamydomonadaceae</taxon>
        <taxon>Polytomella</taxon>
    </lineage>
</organism>
<dbReference type="InterPro" id="IPR036249">
    <property type="entry name" value="Thioredoxin-like_sf"/>
</dbReference>
<dbReference type="Pfam" id="PF00462">
    <property type="entry name" value="Glutaredoxin"/>
    <property type="match status" value="1"/>
</dbReference>
<dbReference type="InterPro" id="IPR033658">
    <property type="entry name" value="GRX_PICOT-like"/>
</dbReference>
<dbReference type="PROSITE" id="PS51354">
    <property type="entry name" value="GLUTAREDOXIN_2"/>
    <property type="match status" value="1"/>
</dbReference>
<dbReference type="AlphaFoldDB" id="A0A7S0UUM8"/>
<protein>
    <recommendedName>
        <fullName evidence="5">Glutaredoxin domain-containing protein</fullName>
    </recommendedName>
</protein>
<gene>
    <name evidence="6" type="ORF">PPAR00522_LOCUS6182</name>
</gene>
<evidence type="ECO:0000256" key="3">
    <source>
        <dbReference type="ARBA" id="ARBA00023004"/>
    </source>
</evidence>
<comment type="similarity">
    <text evidence="1">Belongs to the glutaredoxin family. CGFS subfamily.</text>
</comment>
<evidence type="ECO:0000256" key="1">
    <source>
        <dbReference type="ARBA" id="ARBA00008983"/>
    </source>
</evidence>
<keyword evidence="2" id="KW-0479">Metal-binding</keyword>
<dbReference type="GO" id="GO:0005759">
    <property type="term" value="C:mitochondrial matrix"/>
    <property type="evidence" value="ECO:0007669"/>
    <property type="project" value="TreeGrafter"/>
</dbReference>
<dbReference type="CDD" id="cd03028">
    <property type="entry name" value="GRX_PICOT_like"/>
    <property type="match status" value="1"/>
</dbReference>
<keyword evidence="3" id="KW-0408">Iron</keyword>
<evidence type="ECO:0000313" key="6">
    <source>
        <dbReference type="EMBL" id="CAD8769783.1"/>
    </source>
</evidence>
<dbReference type="InterPro" id="IPR002109">
    <property type="entry name" value="Glutaredoxin"/>
</dbReference>
<evidence type="ECO:0000259" key="5">
    <source>
        <dbReference type="Pfam" id="PF00462"/>
    </source>
</evidence>
<evidence type="ECO:0000256" key="2">
    <source>
        <dbReference type="ARBA" id="ARBA00022723"/>
    </source>
</evidence>
<name>A0A7S0UUM8_9CHLO</name>
<dbReference type="PANTHER" id="PTHR10293">
    <property type="entry name" value="GLUTAREDOXIN FAMILY MEMBER"/>
    <property type="match status" value="1"/>
</dbReference>
<dbReference type="GO" id="GO:0046872">
    <property type="term" value="F:metal ion binding"/>
    <property type="evidence" value="ECO:0007669"/>
    <property type="project" value="UniProtKB-KW"/>
</dbReference>
<dbReference type="PANTHER" id="PTHR10293:SF45">
    <property type="entry name" value="BIFUNCTIONAL MONOTHIOL GLUTAREDOXIN-S16, CHLOROPLASTIC"/>
    <property type="match status" value="1"/>
</dbReference>
<dbReference type="Gene3D" id="3.40.30.10">
    <property type="entry name" value="Glutaredoxin"/>
    <property type="match status" value="1"/>
</dbReference>
<dbReference type="InterPro" id="IPR004480">
    <property type="entry name" value="Monothiol_GRX-rel"/>
</dbReference>
<evidence type="ECO:0000256" key="4">
    <source>
        <dbReference type="ARBA" id="ARBA00023014"/>
    </source>
</evidence>
<sequence length="320" mass="34676">MLLNNIASSVVTNHHNKSSTKIKPVFAKKWNKSIKVVSSRLIFQRQLNNLSPVICFASLTDTELIKVTAANGKPNCAVWHLPAESGVYAIFDKEGKLQYVGVARKVSDTIAAHLSDLGSDLVSAVKVKALDSDPSLSGSVPTDAITANVSNRERLLSIWKEWMEEAVTNNGEAPPGNLPGDSPWKESAMAAARAASGAQIGKPPIRLTAGKGLTGMTITELIDAVVKDKKAVVFMKGTRQVPQCGFSYRMTAALRKAKMEFDVVDILDEKHNPGIRDAIKNYSQWPTLPQLYVNGEFIGGTDIIEKMLSSGELMELASKL</sequence>
<proteinExistence type="inferred from homology"/>